<dbReference type="RefSeq" id="WP_009743665.1">
    <property type="nucleotide sequence ID" value="NZ_CP017298.1"/>
</dbReference>
<keyword evidence="2" id="KW-1185">Reference proteome</keyword>
<evidence type="ECO:0008006" key="3">
    <source>
        <dbReference type="Google" id="ProtNLM"/>
    </source>
</evidence>
<name>A0A1D8B2F2_9ACTO</name>
<gene>
    <name evidence="1" type="ORF">BH719_04955</name>
</gene>
<evidence type="ECO:0000313" key="2">
    <source>
        <dbReference type="Proteomes" id="UP000095214"/>
    </source>
</evidence>
<sequence>MSGETMIIEVDTIAALGSSAGTIAAEFEGANAESDTIAAAVGHSGLSKSVHDFAHGWDDKRKKMTDALKAMSQAATAVADTWKDFDEQGADALRGEGEQSGG</sequence>
<organism evidence="1 2">
    <name type="scientific">Pauljensenia hongkongensis</name>
    <dbReference type="NCBI Taxonomy" id="178339"/>
    <lineage>
        <taxon>Bacteria</taxon>
        <taxon>Bacillati</taxon>
        <taxon>Actinomycetota</taxon>
        <taxon>Actinomycetes</taxon>
        <taxon>Actinomycetales</taxon>
        <taxon>Actinomycetaceae</taxon>
        <taxon>Pauljensenia</taxon>
    </lineage>
</organism>
<dbReference type="KEGG" id="phon:BH719_04955"/>
<reference evidence="1 2" key="1">
    <citation type="submission" date="2016-09" db="EMBL/GenBank/DDBJ databases">
        <title>Complete genome sequence of Actinomyces hongkongensis HKU8.</title>
        <authorList>
            <person name="Gao Y.-X."/>
            <person name="Zhou Y.-Y."/>
            <person name="Xie Y."/>
            <person name="Wang M."/>
            <person name="Wang S.-J."/>
            <person name="Shen S.-G."/>
        </authorList>
    </citation>
    <scope>NUCLEOTIDE SEQUENCE [LARGE SCALE GENOMIC DNA]</scope>
    <source>
        <strain evidence="1 2">HKU8</strain>
    </source>
</reference>
<proteinExistence type="predicted"/>
<dbReference type="AlphaFoldDB" id="A0A1D8B2F2"/>
<evidence type="ECO:0000313" key="1">
    <source>
        <dbReference type="EMBL" id="AOS47290.1"/>
    </source>
</evidence>
<dbReference type="EMBL" id="CP017298">
    <property type="protein sequence ID" value="AOS47290.1"/>
    <property type="molecule type" value="Genomic_DNA"/>
</dbReference>
<protein>
    <recommendedName>
        <fullName evidence="3">WXG100 family type VII secretion target</fullName>
    </recommendedName>
</protein>
<dbReference type="Proteomes" id="UP000095214">
    <property type="component" value="Chromosome"/>
</dbReference>
<accession>A0A1D8B2F2</accession>
<dbReference type="STRING" id="178339.BH719_04955"/>